<dbReference type="RefSeq" id="WP_090549301.1">
    <property type="nucleotide sequence ID" value="NZ_FNSR01000002.1"/>
</dbReference>
<feature type="transmembrane region" description="Helical" evidence="8">
    <location>
        <begin position="162"/>
        <end position="186"/>
    </location>
</feature>
<feature type="transmembrane region" description="Helical" evidence="8">
    <location>
        <begin position="333"/>
        <end position="351"/>
    </location>
</feature>
<evidence type="ECO:0000256" key="6">
    <source>
        <dbReference type="ARBA" id="ARBA00023136"/>
    </source>
</evidence>
<comment type="similarity">
    <text evidence="2">Belongs to the CPA3 antiporters (TC 2.A.63) subunit D family.</text>
</comment>
<evidence type="ECO:0000256" key="5">
    <source>
        <dbReference type="ARBA" id="ARBA00022989"/>
    </source>
</evidence>
<dbReference type="AlphaFoldDB" id="A0A1H7QE82"/>
<dbReference type="InterPro" id="IPR001750">
    <property type="entry name" value="ND/Mrp_TM"/>
</dbReference>
<dbReference type="Pfam" id="PF00361">
    <property type="entry name" value="Proton_antipo_M"/>
    <property type="match status" value="1"/>
</dbReference>
<feature type="transmembrane region" description="Helical" evidence="8">
    <location>
        <begin position="206"/>
        <end position="228"/>
    </location>
</feature>
<evidence type="ECO:0000313" key="10">
    <source>
        <dbReference type="EMBL" id="SEL45944.1"/>
    </source>
</evidence>
<dbReference type="InterPro" id="IPR003918">
    <property type="entry name" value="NADH_UbQ_OxRdtase"/>
</dbReference>
<gene>
    <name evidence="10" type="ORF">SAMN05192542_10850</name>
</gene>
<name>A0A1H7QE82_9BURK</name>
<keyword evidence="3" id="KW-1003">Cell membrane</keyword>
<evidence type="ECO:0000256" key="1">
    <source>
        <dbReference type="ARBA" id="ARBA00004651"/>
    </source>
</evidence>
<feature type="transmembrane region" description="Helical" evidence="8">
    <location>
        <begin position="432"/>
        <end position="450"/>
    </location>
</feature>
<keyword evidence="11" id="KW-1185">Reference proteome</keyword>
<dbReference type="OrthoDB" id="9768329at2"/>
<feature type="transmembrane region" description="Helical" evidence="8">
    <location>
        <begin position="6"/>
        <end position="24"/>
    </location>
</feature>
<feature type="transmembrane region" description="Helical" evidence="8">
    <location>
        <begin position="525"/>
        <end position="545"/>
    </location>
</feature>
<keyword evidence="5 8" id="KW-1133">Transmembrane helix</keyword>
<feature type="transmembrane region" description="Helical" evidence="8">
    <location>
        <begin position="470"/>
        <end position="487"/>
    </location>
</feature>
<keyword evidence="6 8" id="KW-0472">Membrane</keyword>
<dbReference type="GO" id="GO:0008137">
    <property type="term" value="F:NADH dehydrogenase (ubiquinone) activity"/>
    <property type="evidence" value="ECO:0007669"/>
    <property type="project" value="InterPro"/>
</dbReference>
<evidence type="ECO:0000259" key="9">
    <source>
        <dbReference type="Pfam" id="PF00361"/>
    </source>
</evidence>
<dbReference type="Proteomes" id="UP000199120">
    <property type="component" value="Unassembled WGS sequence"/>
</dbReference>
<keyword evidence="4 7" id="KW-0812">Transmembrane</keyword>
<feature type="transmembrane region" description="Helical" evidence="8">
    <location>
        <begin position="307"/>
        <end position="327"/>
    </location>
</feature>
<feature type="transmembrane region" description="Helical" evidence="8">
    <location>
        <begin position="240"/>
        <end position="260"/>
    </location>
</feature>
<evidence type="ECO:0000256" key="8">
    <source>
        <dbReference type="SAM" id="Phobius"/>
    </source>
</evidence>
<protein>
    <submittedName>
        <fullName evidence="10">Multisubunit potassium/proton antiporter, PhaD subunit</fullName>
    </submittedName>
</protein>
<dbReference type="PRINTS" id="PR01437">
    <property type="entry name" value="NUOXDRDTASE4"/>
</dbReference>
<accession>A0A1H7QE82</accession>
<evidence type="ECO:0000256" key="7">
    <source>
        <dbReference type="RuleBase" id="RU000320"/>
    </source>
</evidence>
<evidence type="ECO:0000256" key="4">
    <source>
        <dbReference type="ARBA" id="ARBA00022692"/>
    </source>
</evidence>
<dbReference type="PANTHER" id="PTHR42703">
    <property type="entry name" value="NADH DEHYDROGENASE"/>
    <property type="match status" value="1"/>
</dbReference>
<dbReference type="EMBL" id="FOAJ01000008">
    <property type="protein sequence ID" value="SEL45944.1"/>
    <property type="molecule type" value="Genomic_DNA"/>
</dbReference>
<evidence type="ECO:0000256" key="2">
    <source>
        <dbReference type="ARBA" id="ARBA00005346"/>
    </source>
</evidence>
<evidence type="ECO:0000256" key="3">
    <source>
        <dbReference type="ARBA" id="ARBA00022475"/>
    </source>
</evidence>
<dbReference type="PANTHER" id="PTHR42703:SF1">
    <property type="entry name" value="NA(+)_H(+) ANTIPORTER SUBUNIT D1"/>
    <property type="match status" value="1"/>
</dbReference>
<reference evidence="11" key="1">
    <citation type="submission" date="2016-10" db="EMBL/GenBank/DDBJ databases">
        <authorList>
            <person name="Varghese N."/>
            <person name="Submissions S."/>
        </authorList>
    </citation>
    <scope>NUCLEOTIDE SEQUENCE [LARGE SCALE GENOMIC DNA]</scope>
    <source>
        <strain evidence="11">LMG 26416</strain>
    </source>
</reference>
<feature type="transmembrane region" description="Helical" evidence="8">
    <location>
        <begin position="131"/>
        <end position="150"/>
    </location>
</feature>
<feature type="transmembrane region" description="Helical" evidence="8">
    <location>
        <begin position="78"/>
        <end position="96"/>
    </location>
</feature>
<dbReference type="GO" id="GO:0042773">
    <property type="term" value="P:ATP synthesis coupled electron transport"/>
    <property type="evidence" value="ECO:0007669"/>
    <property type="project" value="InterPro"/>
</dbReference>
<sequence>MNHGLLLPVLIPLVAAGAMIALPARARRLQHAIHVIATLALLPVAAWLWSRAAAGDIAVYAPGHWPAPFGIVLQLDRLGALMLALTALLACCCTLGTSAVDALRGRHFGPLFQFQLMGLNGAFVAGDLFNLFVFFELLLIASYALLLHGGGRMRVRNGLHYLVLNLAGSSFFLIALGVLYGVTGTLNMADAGERLAQLARDHADTLPLATFAGTMLMLVFGLKAALFPMSFWLPQAYRSAIGPVAALFAVMTKVGVYAMLRCDALVFGAAHGLLDGFMNGWAWWLAIATIGFGALGSLAVQSLKATTGYVVLVSVGLLIAAVSMQSVGAWSALLYYLVSTTLCTAALFLLADVVEAQPQTPEAADELEPRRVLPVAVTAPVFDAGAAAAAAVGTSQPVEPAAASIDTAVAGRPAVAAVTAATGPAAAQPSTAAALLLLFASLGAVGLPPLSGFLGKAMVLAATPLARAPVLWTAVLVSGLLLIVAMSRAGTRILWAIPASFGYANAPPRSPSTLPAPPPASSMKLVACALLLAGVVAITIGAGPLKRYLDATATQLFDRTAYVDAVLHARR</sequence>
<dbReference type="NCBIfam" id="NF009309">
    <property type="entry name" value="PRK12666.1"/>
    <property type="match status" value="1"/>
</dbReference>
<dbReference type="STRING" id="416943.SAMN05445871_4645"/>
<dbReference type="GO" id="GO:0005886">
    <property type="term" value="C:plasma membrane"/>
    <property type="evidence" value="ECO:0007669"/>
    <property type="project" value="UniProtKB-SubCell"/>
</dbReference>
<feature type="domain" description="NADH:quinone oxidoreductase/Mrp antiporter transmembrane" evidence="9">
    <location>
        <begin position="125"/>
        <end position="355"/>
    </location>
</feature>
<proteinExistence type="inferred from homology"/>
<organism evidence="10 11">
    <name type="scientific">Paraburkholderia caballeronis</name>
    <dbReference type="NCBI Taxonomy" id="416943"/>
    <lineage>
        <taxon>Bacteria</taxon>
        <taxon>Pseudomonadati</taxon>
        <taxon>Pseudomonadota</taxon>
        <taxon>Betaproteobacteria</taxon>
        <taxon>Burkholderiales</taxon>
        <taxon>Burkholderiaceae</taxon>
        <taxon>Paraburkholderia</taxon>
    </lineage>
</organism>
<feature type="transmembrane region" description="Helical" evidence="8">
    <location>
        <begin position="280"/>
        <end position="300"/>
    </location>
</feature>
<dbReference type="InterPro" id="IPR050586">
    <property type="entry name" value="CPA3_Na-H_Antiporter_D"/>
</dbReference>
<evidence type="ECO:0000313" key="11">
    <source>
        <dbReference type="Proteomes" id="UP000199120"/>
    </source>
</evidence>
<comment type="subcellular location">
    <subcellularLocation>
        <location evidence="1">Cell membrane</location>
        <topology evidence="1">Multi-pass membrane protein</topology>
    </subcellularLocation>
    <subcellularLocation>
        <location evidence="7">Membrane</location>
        <topology evidence="7">Multi-pass membrane protein</topology>
    </subcellularLocation>
</comment>
<feature type="transmembrane region" description="Helical" evidence="8">
    <location>
        <begin position="31"/>
        <end position="50"/>
    </location>
</feature>